<dbReference type="Gene3D" id="1.10.1740.10">
    <property type="match status" value="1"/>
</dbReference>
<evidence type="ECO:0000256" key="1">
    <source>
        <dbReference type="ARBA" id="ARBA00010641"/>
    </source>
</evidence>
<dbReference type="Pfam" id="PF08281">
    <property type="entry name" value="Sigma70_r4_2"/>
    <property type="match status" value="1"/>
</dbReference>
<feature type="domain" description="RNA polymerase sigma factor 70 region 4 type 2" evidence="8">
    <location>
        <begin position="134"/>
        <end position="186"/>
    </location>
</feature>
<dbReference type="Proteomes" id="UP001058271">
    <property type="component" value="Chromosome"/>
</dbReference>
<dbReference type="Gene3D" id="1.10.10.10">
    <property type="entry name" value="Winged helix-like DNA-binding domain superfamily/Winged helix DNA-binding domain"/>
    <property type="match status" value="1"/>
</dbReference>
<comment type="similarity">
    <text evidence="1">Belongs to the sigma-70 factor family. ECF subfamily.</text>
</comment>
<evidence type="ECO:0000256" key="6">
    <source>
        <dbReference type="SAM" id="MobiDB-lite"/>
    </source>
</evidence>
<name>A0ABY5YX11_9ACTN</name>
<dbReference type="InterPro" id="IPR039425">
    <property type="entry name" value="RNA_pol_sigma-70-like"/>
</dbReference>
<evidence type="ECO:0000313" key="10">
    <source>
        <dbReference type="Proteomes" id="UP001058271"/>
    </source>
</evidence>
<dbReference type="PANTHER" id="PTHR43133">
    <property type="entry name" value="RNA POLYMERASE ECF-TYPE SIGMA FACTO"/>
    <property type="match status" value="1"/>
</dbReference>
<evidence type="ECO:0000259" key="7">
    <source>
        <dbReference type="Pfam" id="PF04542"/>
    </source>
</evidence>
<gene>
    <name evidence="9" type="ORF">Drose_23920</name>
</gene>
<reference evidence="9" key="1">
    <citation type="submission" date="2021-04" db="EMBL/GenBank/DDBJ databases">
        <title>Biosynthetic gene clusters of Dactylosporangioum roseum.</title>
        <authorList>
            <person name="Hartkoorn R.C."/>
            <person name="Beaudoing E."/>
            <person name="Hot D."/>
            <person name="Moureu S."/>
        </authorList>
    </citation>
    <scope>NUCLEOTIDE SEQUENCE</scope>
    <source>
        <strain evidence="9">NRRL B-16295</strain>
    </source>
</reference>
<dbReference type="Pfam" id="PF04542">
    <property type="entry name" value="Sigma70_r2"/>
    <property type="match status" value="1"/>
</dbReference>
<evidence type="ECO:0000313" key="9">
    <source>
        <dbReference type="EMBL" id="UWZ34280.1"/>
    </source>
</evidence>
<keyword evidence="5" id="KW-0804">Transcription</keyword>
<dbReference type="InterPro" id="IPR007627">
    <property type="entry name" value="RNA_pol_sigma70_r2"/>
</dbReference>
<dbReference type="EMBL" id="CP073721">
    <property type="protein sequence ID" value="UWZ34280.1"/>
    <property type="molecule type" value="Genomic_DNA"/>
</dbReference>
<evidence type="ECO:0000256" key="2">
    <source>
        <dbReference type="ARBA" id="ARBA00023015"/>
    </source>
</evidence>
<evidence type="ECO:0000256" key="3">
    <source>
        <dbReference type="ARBA" id="ARBA00023082"/>
    </source>
</evidence>
<sequence>MSQQVSSRVLAPAADPAPPEPEPAPAGPGLVDLDREVALARLFDANHTQLLRLAVLLGAESEAEDIVSEAFYELYRRWRRLRSHDAALSYLRAVVCNLVRMRVRRLQVARKHAEQVIESVGSAEAEVLLRDDQRALVEAIKRLPTRQREALVLRYWLDLRESEIAAAMGISAGAVKSHTSRGMATLSRLLEERR</sequence>
<dbReference type="InterPro" id="IPR013325">
    <property type="entry name" value="RNA_pol_sigma_r2"/>
</dbReference>
<dbReference type="SUPFAM" id="SSF88946">
    <property type="entry name" value="Sigma2 domain of RNA polymerase sigma factors"/>
    <property type="match status" value="1"/>
</dbReference>
<dbReference type="PANTHER" id="PTHR43133:SF50">
    <property type="entry name" value="ECF RNA POLYMERASE SIGMA FACTOR SIGM"/>
    <property type="match status" value="1"/>
</dbReference>
<dbReference type="NCBIfam" id="TIGR02937">
    <property type="entry name" value="sigma70-ECF"/>
    <property type="match status" value="1"/>
</dbReference>
<dbReference type="InterPro" id="IPR014284">
    <property type="entry name" value="RNA_pol_sigma-70_dom"/>
</dbReference>
<dbReference type="RefSeq" id="WP_260723584.1">
    <property type="nucleotide sequence ID" value="NZ_BAAABS010000025.1"/>
</dbReference>
<feature type="compositionally biased region" description="Pro residues" evidence="6">
    <location>
        <begin position="15"/>
        <end position="26"/>
    </location>
</feature>
<evidence type="ECO:0000256" key="4">
    <source>
        <dbReference type="ARBA" id="ARBA00023125"/>
    </source>
</evidence>
<dbReference type="CDD" id="cd06171">
    <property type="entry name" value="Sigma70_r4"/>
    <property type="match status" value="1"/>
</dbReference>
<feature type="region of interest" description="Disordered" evidence="6">
    <location>
        <begin position="1"/>
        <end position="29"/>
    </location>
</feature>
<dbReference type="InterPro" id="IPR013324">
    <property type="entry name" value="RNA_pol_sigma_r3/r4-like"/>
</dbReference>
<keyword evidence="10" id="KW-1185">Reference proteome</keyword>
<dbReference type="InterPro" id="IPR013249">
    <property type="entry name" value="RNA_pol_sigma70_r4_t2"/>
</dbReference>
<feature type="domain" description="RNA polymerase sigma-70 region 2" evidence="7">
    <location>
        <begin position="42"/>
        <end position="107"/>
    </location>
</feature>
<keyword evidence="3" id="KW-0731">Sigma factor</keyword>
<organism evidence="9 10">
    <name type="scientific">Dactylosporangium roseum</name>
    <dbReference type="NCBI Taxonomy" id="47989"/>
    <lineage>
        <taxon>Bacteria</taxon>
        <taxon>Bacillati</taxon>
        <taxon>Actinomycetota</taxon>
        <taxon>Actinomycetes</taxon>
        <taxon>Micromonosporales</taxon>
        <taxon>Micromonosporaceae</taxon>
        <taxon>Dactylosporangium</taxon>
    </lineage>
</organism>
<keyword evidence="2" id="KW-0805">Transcription regulation</keyword>
<keyword evidence="4" id="KW-0238">DNA-binding</keyword>
<dbReference type="InterPro" id="IPR036388">
    <property type="entry name" value="WH-like_DNA-bd_sf"/>
</dbReference>
<evidence type="ECO:0000259" key="8">
    <source>
        <dbReference type="Pfam" id="PF08281"/>
    </source>
</evidence>
<proteinExistence type="inferred from homology"/>
<protein>
    <submittedName>
        <fullName evidence="9">Sigma-70 family RNA polymerase sigma factor</fullName>
    </submittedName>
</protein>
<dbReference type="SUPFAM" id="SSF88659">
    <property type="entry name" value="Sigma3 and sigma4 domains of RNA polymerase sigma factors"/>
    <property type="match status" value="1"/>
</dbReference>
<evidence type="ECO:0000256" key="5">
    <source>
        <dbReference type="ARBA" id="ARBA00023163"/>
    </source>
</evidence>
<accession>A0ABY5YX11</accession>